<evidence type="ECO:0000313" key="1">
    <source>
        <dbReference type="EMBL" id="PAV61866.1"/>
    </source>
</evidence>
<comment type="caution">
    <text evidence="1">The sequence shown here is derived from an EMBL/GenBank/DDBJ whole genome shotgun (WGS) entry which is preliminary data.</text>
</comment>
<proteinExistence type="predicted"/>
<dbReference type="AlphaFoldDB" id="A0A2A2JJE8"/>
<gene>
    <name evidence="1" type="ORF">WR25_22792</name>
</gene>
<reference evidence="1 2" key="1">
    <citation type="journal article" date="2017" name="Curr. Biol.">
        <title>Genome architecture and evolution of a unichromosomal asexual nematode.</title>
        <authorList>
            <person name="Fradin H."/>
            <person name="Zegar C."/>
            <person name="Gutwein M."/>
            <person name="Lucas J."/>
            <person name="Kovtun M."/>
            <person name="Corcoran D."/>
            <person name="Baugh L.R."/>
            <person name="Kiontke K."/>
            <person name="Gunsalus K."/>
            <person name="Fitch D.H."/>
            <person name="Piano F."/>
        </authorList>
    </citation>
    <scope>NUCLEOTIDE SEQUENCE [LARGE SCALE GENOMIC DNA]</scope>
    <source>
        <strain evidence="1">PF1309</strain>
    </source>
</reference>
<dbReference type="Proteomes" id="UP000218231">
    <property type="component" value="Unassembled WGS sequence"/>
</dbReference>
<dbReference type="EMBL" id="LIAE01010396">
    <property type="protein sequence ID" value="PAV61866.1"/>
    <property type="molecule type" value="Genomic_DNA"/>
</dbReference>
<protein>
    <submittedName>
        <fullName evidence="1">Uncharacterized protein</fullName>
    </submittedName>
</protein>
<organism evidence="1 2">
    <name type="scientific">Diploscapter pachys</name>
    <dbReference type="NCBI Taxonomy" id="2018661"/>
    <lineage>
        <taxon>Eukaryota</taxon>
        <taxon>Metazoa</taxon>
        <taxon>Ecdysozoa</taxon>
        <taxon>Nematoda</taxon>
        <taxon>Chromadorea</taxon>
        <taxon>Rhabditida</taxon>
        <taxon>Rhabditina</taxon>
        <taxon>Rhabditomorpha</taxon>
        <taxon>Rhabditoidea</taxon>
        <taxon>Rhabditidae</taxon>
        <taxon>Diploscapter</taxon>
    </lineage>
</organism>
<sequence>MTDKEYDSAIPFQLQLRIVSTTVDEEDEARPAVKPVRLGCLDGWRQRIGKCDVGKAAAGLRQRRDLMANGMMKCGDALVQDKHS</sequence>
<name>A0A2A2JJE8_9BILA</name>
<keyword evidence="2" id="KW-1185">Reference proteome</keyword>
<accession>A0A2A2JJE8</accession>
<evidence type="ECO:0000313" key="2">
    <source>
        <dbReference type="Proteomes" id="UP000218231"/>
    </source>
</evidence>